<keyword evidence="3" id="KW-1185">Reference proteome</keyword>
<gene>
    <name evidence="2" type="ORF">SAMN05216179_0073</name>
</gene>
<reference evidence="2 3" key="1">
    <citation type="submission" date="2016-11" db="EMBL/GenBank/DDBJ databases">
        <authorList>
            <person name="Jaros S."/>
            <person name="Januszkiewicz K."/>
            <person name="Wedrychowicz H."/>
        </authorList>
    </citation>
    <scope>NUCLEOTIDE SEQUENCE [LARGE SCALE GENOMIC DNA]</scope>
    <source>
        <strain evidence="2 3">CGMCC 1.10681</strain>
    </source>
</reference>
<dbReference type="RefSeq" id="WP_073198601.1">
    <property type="nucleotide sequence ID" value="NZ_FRCZ01000001.1"/>
</dbReference>
<dbReference type="AlphaFoldDB" id="A0A1M7IJ93"/>
<feature type="compositionally biased region" description="Basic and acidic residues" evidence="1">
    <location>
        <begin position="41"/>
        <end position="52"/>
    </location>
</feature>
<evidence type="ECO:0000256" key="1">
    <source>
        <dbReference type="SAM" id="MobiDB-lite"/>
    </source>
</evidence>
<accession>A0A1M7IJ93</accession>
<proteinExistence type="predicted"/>
<feature type="compositionally biased region" description="Basic residues" evidence="1">
    <location>
        <begin position="53"/>
        <end position="62"/>
    </location>
</feature>
<sequence>MGYIMPVENYQYQQYHNRVTKNERDPFPIEKLHPIQFSMRYKQERSKEEQKRKYIPKTKQRNMNRIPEEENYHPKQKIYAEVTGKGVNFQAKV</sequence>
<dbReference type="Proteomes" id="UP000184184">
    <property type="component" value="Unassembled WGS sequence"/>
</dbReference>
<evidence type="ECO:0000313" key="2">
    <source>
        <dbReference type="EMBL" id="SHM40844.1"/>
    </source>
</evidence>
<name>A0A1M7IJ93_9BACI</name>
<evidence type="ECO:0000313" key="3">
    <source>
        <dbReference type="Proteomes" id="UP000184184"/>
    </source>
</evidence>
<dbReference type="EMBL" id="FRCZ01000001">
    <property type="protein sequence ID" value="SHM40844.1"/>
    <property type="molecule type" value="Genomic_DNA"/>
</dbReference>
<organism evidence="2 3">
    <name type="scientific">Gracilibacillus kekensis</name>
    <dbReference type="NCBI Taxonomy" id="1027249"/>
    <lineage>
        <taxon>Bacteria</taxon>
        <taxon>Bacillati</taxon>
        <taxon>Bacillota</taxon>
        <taxon>Bacilli</taxon>
        <taxon>Bacillales</taxon>
        <taxon>Bacillaceae</taxon>
        <taxon>Gracilibacillus</taxon>
    </lineage>
</organism>
<protein>
    <submittedName>
        <fullName evidence="2">Uncharacterized protein</fullName>
    </submittedName>
</protein>
<feature type="region of interest" description="Disordered" evidence="1">
    <location>
        <begin position="41"/>
        <end position="72"/>
    </location>
</feature>
<dbReference type="OrthoDB" id="2706316at2"/>